<organism evidence="2">
    <name type="scientific">Entamoeba dispar (strain ATCC PRA-260 / SAW760)</name>
    <dbReference type="NCBI Taxonomy" id="370354"/>
    <lineage>
        <taxon>Eukaryota</taxon>
        <taxon>Amoebozoa</taxon>
        <taxon>Evosea</taxon>
        <taxon>Archamoebae</taxon>
        <taxon>Mastigamoebida</taxon>
        <taxon>Entamoebidae</taxon>
        <taxon>Entamoeba</taxon>
    </lineage>
</organism>
<dbReference type="Proteomes" id="UP000008076">
    <property type="component" value="Unassembled WGS sequence"/>
</dbReference>
<gene>
    <name evidence="1" type="ORF">EDI_001520</name>
</gene>
<sequence length="171" mass="20390">MNVIINHYNDYINNDVMNEILILSSKLLYSQNIESIIIDLNKLNGLLRRIIEMMMNVCKSINWYEQVKLRIIQKEMFESELMVPKEIEYEKRIEIFKNYIHIDIKIHDPNVKNDVITTLRKLIIILFLLIHTKSTKINKNNIKIVFYCNHSGKTKETCKGRDCEYKLIVTL</sequence>
<dbReference type="eggNOG" id="ENOG502RCWY">
    <property type="taxonomic scope" value="Eukaryota"/>
</dbReference>
<name>B0EFY4_ENTDS</name>
<protein>
    <submittedName>
        <fullName evidence="1">Uncharacterized protein</fullName>
    </submittedName>
</protein>
<proteinExistence type="predicted"/>
<keyword evidence="2" id="KW-1185">Reference proteome</keyword>
<evidence type="ECO:0000313" key="1">
    <source>
        <dbReference type="EMBL" id="EDR26556.1"/>
    </source>
</evidence>
<dbReference type="RefSeq" id="XP_001737168.1">
    <property type="nucleotide sequence ID" value="XM_001737116.1"/>
</dbReference>
<accession>B0EFY4</accession>
<dbReference type="EMBL" id="DS549132">
    <property type="protein sequence ID" value="EDR26556.1"/>
    <property type="molecule type" value="Genomic_DNA"/>
</dbReference>
<dbReference type="KEGG" id="edi:EDI_001520"/>
<dbReference type="GeneID" id="5882196"/>
<reference evidence="2" key="1">
    <citation type="submission" date="2007-12" db="EMBL/GenBank/DDBJ databases">
        <title>Annotation of Entamoeba dispar SAW760.</title>
        <authorList>
            <person name="Lorenzi H."/>
            <person name="Inman J."/>
            <person name="Schobel S."/>
            <person name="Amedeo P."/>
            <person name="Caler E."/>
        </authorList>
    </citation>
    <scope>NUCLEOTIDE SEQUENCE [LARGE SCALE GENOMIC DNA]</scope>
    <source>
        <strain evidence="2">ATCC PRA-260 / SAW760</strain>
    </source>
</reference>
<dbReference type="AlphaFoldDB" id="B0EFY4"/>
<evidence type="ECO:0000313" key="2">
    <source>
        <dbReference type="Proteomes" id="UP000008076"/>
    </source>
</evidence>